<dbReference type="Proteomes" id="UP000185568">
    <property type="component" value="Unassembled WGS sequence"/>
</dbReference>
<keyword evidence="4" id="KW-0812">Transmembrane</keyword>
<feature type="domain" description="Phage tail tape measure protein" evidence="5">
    <location>
        <begin position="154"/>
        <end position="356"/>
    </location>
</feature>
<keyword evidence="4" id="KW-1133">Transmembrane helix</keyword>
<dbReference type="PANTHER" id="PTHR37813">
    <property type="entry name" value="FELS-2 PROPHAGE PROTEIN"/>
    <property type="match status" value="1"/>
</dbReference>
<sequence>MAKKVFEISFNIAGSLAGSFRSAFSSANKELSRLNDTTKNLKSGLRDLDRAYKNGSISASRYQSTHARLTKNMERAAQAQSRMAEAQSRRQQLQRDSSEVRGQIVDTAAVATPLVIATKTAMDFETQMLGVAKQVEGARDGNGKLTSTYYEMRDEVFKMGREMGVANGELAQLMAFSAKMGVPKNELVGFTKIVANLGEAFEMAPEEIGTSMGKLANTFSIKPSEIGGLGDIINYLDDKTLASGRGIVETMMRISGQGKALNMTEKQVAALSSTFLSLGKTEEVAGTAGVALMRELALAKEQPVRFQTAIEKLGMTSEEVSKGMATDAQSTILKVLDSIKKLDRETQTSVLTGLFGKEYGDDVAVLVGGLEEYRKHLKLVDAEEAKGSSQREADARNQTSNAQLQMLKNSGTEAAVKIGDVVLPTLNEGMSATADFTTKLADMAAKYPDATKAIVGTGAALVAARLGFLGLKFAVNTAISPLLAAKELLAKGRVNAANRAGKKSLKNIPKGPGPGGGGGTAPIPTKKAPVVQSGVPKNSAKGNVVPFPQKGAKIQATANKSLLKSSGKLAKFGGVLGKVALPLTLASEAYSIAKSNDKVKATAQSATGLAGGWGGAKVGAALGTMLAPGVGTILGGLAGGAVGYLGGKFLGGKAVDAARSSSANTQIASGAGKVETAGLDSAIKQAVAQAKIVAGNLTILASITAQSSGWVVGAFYGLQGSGQNLNSSMSILASITAQASGWMVGTFYGLQAHGMNLNSSLSILASISAQASGWVVGTFYGLQAHGMNLNSSMSILATITAQASGWMVGAIFPLTAAGNMVRGNLSILASIAGQASGWVASINGIQSGAAAVKSALNSLAARIASVPTPSVSASVGGAKPKKYARGGIARSPHVGMVAEAGYDEANIPIRKRDPRALSLWKETGRLIGAGSLFEKGGKISAASSGGDSFTYAPVISGVSEREVEPILKRERANFERDMKKYKRNKERLSFK</sequence>
<evidence type="ECO:0000256" key="2">
    <source>
        <dbReference type="SAM" id="Coils"/>
    </source>
</evidence>
<dbReference type="InterPro" id="IPR010090">
    <property type="entry name" value="Phage_tape_meas"/>
</dbReference>
<gene>
    <name evidence="6" type="ORF">BTO30_14865</name>
</gene>
<dbReference type="PANTHER" id="PTHR37813:SF1">
    <property type="entry name" value="FELS-2 PROPHAGE PROTEIN"/>
    <property type="match status" value="1"/>
</dbReference>
<feature type="transmembrane region" description="Helical" evidence="4">
    <location>
        <begin position="794"/>
        <end position="816"/>
    </location>
</feature>
<feature type="transmembrane region" description="Helical" evidence="4">
    <location>
        <begin position="697"/>
        <end position="718"/>
    </location>
</feature>
<organism evidence="6 7">
    <name type="scientific">Domibacillus antri</name>
    <dbReference type="NCBI Taxonomy" id="1714264"/>
    <lineage>
        <taxon>Bacteria</taxon>
        <taxon>Bacillati</taxon>
        <taxon>Bacillota</taxon>
        <taxon>Bacilli</taxon>
        <taxon>Bacillales</taxon>
        <taxon>Bacillaceae</taxon>
        <taxon>Domibacillus</taxon>
    </lineage>
</organism>
<evidence type="ECO:0000313" key="7">
    <source>
        <dbReference type="Proteomes" id="UP000185568"/>
    </source>
</evidence>
<dbReference type="AlphaFoldDB" id="A0A1Q8Q232"/>
<protein>
    <submittedName>
        <fullName evidence="6">Phage tail tape measure protein</fullName>
    </submittedName>
</protein>
<evidence type="ECO:0000256" key="4">
    <source>
        <dbReference type="SAM" id="Phobius"/>
    </source>
</evidence>
<dbReference type="RefSeq" id="WP_075399495.1">
    <property type="nucleotide sequence ID" value="NZ_MSDU01000048.1"/>
</dbReference>
<reference evidence="6 7" key="1">
    <citation type="submission" date="2016-12" db="EMBL/GenBank/DDBJ databases">
        <title>Domibacillus antri genome sequencing.</title>
        <authorList>
            <person name="Verma A."/>
            <person name="Krishnamurthi S."/>
        </authorList>
    </citation>
    <scope>NUCLEOTIDE SEQUENCE [LARGE SCALE GENOMIC DNA]</scope>
    <source>
        <strain evidence="6 7">XD80</strain>
    </source>
</reference>
<evidence type="ECO:0000259" key="5">
    <source>
        <dbReference type="Pfam" id="PF10145"/>
    </source>
</evidence>
<keyword evidence="1" id="KW-1188">Viral release from host cell</keyword>
<accession>A0A1Q8Q232</accession>
<comment type="caution">
    <text evidence="6">The sequence shown here is derived from an EMBL/GenBank/DDBJ whole genome shotgun (WGS) entry which is preliminary data.</text>
</comment>
<evidence type="ECO:0000256" key="3">
    <source>
        <dbReference type="SAM" id="MobiDB-lite"/>
    </source>
</evidence>
<dbReference type="STRING" id="1714264.BTO30_14865"/>
<feature type="region of interest" description="Disordered" evidence="3">
    <location>
        <begin position="501"/>
        <end position="542"/>
    </location>
</feature>
<dbReference type="EMBL" id="MSDU01000048">
    <property type="protein sequence ID" value="OLN21399.1"/>
    <property type="molecule type" value="Genomic_DNA"/>
</dbReference>
<dbReference type="NCBIfam" id="TIGR01760">
    <property type="entry name" value="tape_meas_TP901"/>
    <property type="match status" value="1"/>
</dbReference>
<dbReference type="Pfam" id="PF10145">
    <property type="entry name" value="PhageMin_Tail"/>
    <property type="match status" value="1"/>
</dbReference>
<keyword evidence="4" id="KW-0472">Membrane</keyword>
<evidence type="ECO:0000256" key="1">
    <source>
        <dbReference type="ARBA" id="ARBA00022612"/>
    </source>
</evidence>
<feature type="transmembrane region" description="Helical" evidence="4">
    <location>
        <begin position="762"/>
        <end position="782"/>
    </location>
</feature>
<keyword evidence="2" id="KW-0175">Coiled coil</keyword>
<keyword evidence="7" id="KW-1185">Reference proteome</keyword>
<dbReference type="OrthoDB" id="28713at2"/>
<proteinExistence type="predicted"/>
<evidence type="ECO:0000313" key="6">
    <source>
        <dbReference type="EMBL" id="OLN21399.1"/>
    </source>
</evidence>
<name>A0A1Q8Q232_9BACI</name>
<feature type="coiled-coil region" evidence="2">
    <location>
        <begin position="69"/>
        <end position="103"/>
    </location>
</feature>
<feature type="transmembrane region" description="Helical" evidence="4">
    <location>
        <begin position="730"/>
        <end position="750"/>
    </location>
</feature>